<evidence type="ECO:0000259" key="1">
    <source>
        <dbReference type="Pfam" id="PF01636"/>
    </source>
</evidence>
<proteinExistence type="predicted"/>
<dbReference type="PANTHER" id="PTHR21310">
    <property type="entry name" value="AMINOGLYCOSIDE PHOSPHOTRANSFERASE-RELATED-RELATED"/>
    <property type="match status" value="1"/>
</dbReference>
<evidence type="ECO:0000313" key="3">
    <source>
        <dbReference type="Proteomes" id="UP000027920"/>
    </source>
</evidence>
<accession>A0A072NT82</accession>
<dbReference type="OrthoDB" id="10003767at2759"/>
<dbReference type="Gene3D" id="3.30.200.20">
    <property type="entry name" value="Phosphorylase Kinase, domain 1"/>
    <property type="match status" value="1"/>
</dbReference>
<name>A0A072NT82_9EURO</name>
<dbReference type="Pfam" id="PF01636">
    <property type="entry name" value="APH"/>
    <property type="match status" value="1"/>
</dbReference>
<dbReference type="EMBL" id="AMGV01000029">
    <property type="protein sequence ID" value="KEF51089.1"/>
    <property type="molecule type" value="Genomic_DNA"/>
</dbReference>
<comment type="caution">
    <text evidence="2">The sequence shown here is derived from an EMBL/GenBank/DDBJ whole genome shotgun (WGS) entry which is preliminary data.</text>
</comment>
<dbReference type="VEuPathDB" id="FungiDB:A1O9_12871"/>
<protein>
    <recommendedName>
        <fullName evidence="1">Aminoglycoside phosphotransferase domain-containing protein</fullName>
    </recommendedName>
</protein>
<dbReference type="InterPro" id="IPR051678">
    <property type="entry name" value="AGP_Transferase"/>
</dbReference>
<evidence type="ECO:0000313" key="2">
    <source>
        <dbReference type="EMBL" id="KEF51089.1"/>
    </source>
</evidence>
<sequence length="502" mass="56969">MKLNTTSQYAALIEHALRDKVEPEVQTSEAREAIDLIRLTLKELCKREGPAKDILRRYINDGNALYSEIGDHLADHQPNGIGSSSDGLEDHDFDSLAQKWDALTEKMVVACTRLTQSTKLAQDHIELYLRKAAEWEYGYLNEIEQLELEQKPNLVTSPPGTIRTITKDFLQNFLNSVRGPLTVLSLAPVAGGYSNQTFLCTVEHESGNFEHLAVRKSNPRVIAPFLDLNQEFILLEALVQAGYPVPRPIDLGHHVDGIDDTFYTMEKLNGRLAGSFFDYEASKLSKPVLLNLADLLARLHQIPLNAFDPLIKICRAEAVKHETVEDCCRRNLKNLREHMEKFEHLSSPYVIWMLNWLEHNIPTDKRRPVMTHGDFNVHNVLADSDDKITGVLDWECAEFGAPEQDLAYMKANVSAHMNWDEFIQQYRASGGSEVSSQCMTFCYGYTALRVAIALLRKNWDIQQYNTDDLRFVLIQFKFTHGMFKLGLDSISSPGTIINNDSL</sequence>
<dbReference type="CDD" id="cd05154">
    <property type="entry name" value="ACAD10_11_N-like"/>
    <property type="match status" value="1"/>
</dbReference>
<organism evidence="2 3">
    <name type="scientific">Exophiala aquamarina CBS 119918</name>
    <dbReference type="NCBI Taxonomy" id="1182545"/>
    <lineage>
        <taxon>Eukaryota</taxon>
        <taxon>Fungi</taxon>
        <taxon>Dikarya</taxon>
        <taxon>Ascomycota</taxon>
        <taxon>Pezizomycotina</taxon>
        <taxon>Eurotiomycetes</taxon>
        <taxon>Chaetothyriomycetidae</taxon>
        <taxon>Chaetothyriales</taxon>
        <taxon>Herpotrichiellaceae</taxon>
        <taxon>Exophiala</taxon>
    </lineage>
</organism>
<dbReference type="Proteomes" id="UP000027920">
    <property type="component" value="Unassembled WGS sequence"/>
</dbReference>
<dbReference type="InterPro" id="IPR041726">
    <property type="entry name" value="ACAD10_11_N"/>
</dbReference>
<gene>
    <name evidence="2" type="ORF">A1O9_12871</name>
</gene>
<reference evidence="2 3" key="1">
    <citation type="submission" date="2013-03" db="EMBL/GenBank/DDBJ databases">
        <title>The Genome Sequence of Exophiala aquamarina CBS 119918.</title>
        <authorList>
            <consortium name="The Broad Institute Genomics Platform"/>
            <person name="Cuomo C."/>
            <person name="de Hoog S."/>
            <person name="Gorbushina A."/>
            <person name="Walker B."/>
            <person name="Young S.K."/>
            <person name="Zeng Q."/>
            <person name="Gargeya S."/>
            <person name="Fitzgerald M."/>
            <person name="Haas B."/>
            <person name="Abouelleil A."/>
            <person name="Allen A.W."/>
            <person name="Alvarado L."/>
            <person name="Arachchi H.M."/>
            <person name="Berlin A.M."/>
            <person name="Chapman S.B."/>
            <person name="Gainer-Dewar J."/>
            <person name="Goldberg J."/>
            <person name="Griggs A."/>
            <person name="Gujja S."/>
            <person name="Hansen M."/>
            <person name="Howarth C."/>
            <person name="Imamovic A."/>
            <person name="Ireland A."/>
            <person name="Larimer J."/>
            <person name="McCowan C."/>
            <person name="Murphy C."/>
            <person name="Pearson M."/>
            <person name="Poon T.W."/>
            <person name="Priest M."/>
            <person name="Roberts A."/>
            <person name="Saif S."/>
            <person name="Shea T."/>
            <person name="Sisk P."/>
            <person name="Sykes S."/>
            <person name="Wortman J."/>
            <person name="Nusbaum C."/>
            <person name="Birren B."/>
        </authorList>
    </citation>
    <scope>NUCLEOTIDE SEQUENCE [LARGE SCALE GENOMIC DNA]</scope>
    <source>
        <strain evidence="2 3">CBS 119918</strain>
    </source>
</reference>
<dbReference type="HOGENOM" id="CLU_548590_0_0_1"/>
<dbReference type="RefSeq" id="XP_013253679.1">
    <property type="nucleotide sequence ID" value="XM_013398225.1"/>
</dbReference>
<feature type="domain" description="Aminoglycoside phosphotransferase" evidence="1">
    <location>
        <begin position="186"/>
        <end position="431"/>
    </location>
</feature>
<dbReference type="STRING" id="1182545.A0A072NT82"/>
<dbReference type="Gene3D" id="3.90.1200.10">
    <property type="match status" value="1"/>
</dbReference>
<dbReference type="GeneID" id="25287765"/>
<keyword evidence="3" id="KW-1185">Reference proteome</keyword>
<dbReference type="InterPro" id="IPR002575">
    <property type="entry name" value="Aminoglycoside_PTrfase"/>
</dbReference>
<dbReference type="AlphaFoldDB" id="A0A072NT82"/>
<dbReference type="InterPro" id="IPR011009">
    <property type="entry name" value="Kinase-like_dom_sf"/>
</dbReference>
<dbReference type="SUPFAM" id="SSF56112">
    <property type="entry name" value="Protein kinase-like (PK-like)"/>
    <property type="match status" value="1"/>
</dbReference>